<dbReference type="AlphaFoldDB" id="A0A9Q3UHM5"/>
<evidence type="ECO:0000313" key="2">
    <source>
        <dbReference type="EMBL" id="WAT94039.1"/>
    </source>
</evidence>
<dbReference type="EMBL" id="JACVHL010000030">
    <property type="protein sequence ID" value="MCC3807770.1"/>
    <property type="molecule type" value="Genomic_DNA"/>
</dbReference>
<dbReference type="Proteomes" id="UP000726777">
    <property type="component" value="Unassembled WGS sequence"/>
</dbReference>
<gene>
    <name evidence="1" type="ORF">IB292_22370</name>
    <name evidence="2" type="ORF">O1Q84_27795</name>
</gene>
<name>A0A9Q3UHM5_VIBPH</name>
<sequence length="63" mass="7285">MKNNPPPIMLSSGYAKMLVSDQMAFIAKHNAKAPVNFKLTTLLKSGKKARREMYLDYYQNQYK</sequence>
<reference evidence="2" key="2">
    <citation type="submission" date="2022-12" db="EMBL/GenBank/DDBJ databases">
        <title>Vibrio parahaemolyticus become highly virulent by producing novel Tc toxins.</title>
        <authorList>
            <person name="Yang F."/>
            <person name="You Y."/>
            <person name="Lai Q."/>
            <person name="Xu L."/>
            <person name="Li F."/>
        </authorList>
    </citation>
    <scope>NUCLEOTIDE SEQUENCE</scope>
    <source>
        <strain evidence="2">Vp-HL-202005</strain>
        <plasmid evidence="2">pHLD</plasmid>
    </source>
</reference>
<proteinExistence type="predicted"/>
<dbReference type="EMBL" id="CP114199">
    <property type="protein sequence ID" value="WAT94039.1"/>
    <property type="molecule type" value="Genomic_DNA"/>
</dbReference>
<accession>A0A9Q3UHM5</accession>
<evidence type="ECO:0000313" key="3">
    <source>
        <dbReference type="Proteomes" id="UP000726777"/>
    </source>
</evidence>
<dbReference type="RefSeq" id="WP_193304383.1">
    <property type="nucleotide sequence ID" value="NZ_CP097872.1"/>
</dbReference>
<geneLocation type="plasmid" evidence="2 4">
    <name>pHLD</name>
</geneLocation>
<keyword evidence="2" id="KW-0614">Plasmid</keyword>
<reference evidence="1" key="1">
    <citation type="submission" date="2020-09" db="EMBL/GenBank/DDBJ databases">
        <title>Genome sequence of Vibrio parahaemolyticus isolates.</title>
        <authorList>
            <person name="Hammerl J.A."/>
            <person name="Strauch E."/>
        </authorList>
    </citation>
    <scope>NUCLEOTIDE SEQUENCE</scope>
    <source>
        <strain evidence="1">17-VB00146</strain>
    </source>
</reference>
<organism evidence="1 3">
    <name type="scientific">Vibrio parahaemolyticus</name>
    <dbReference type="NCBI Taxonomy" id="670"/>
    <lineage>
        <taxon>Bacteria</taxon>
        <taxon>Pseudomonadati</taxon>
        <taxon>Pseudomonadota</taxon>
        <taxon>Gammaproteobacteria</taxon>
        <taxon>Vibrionales</taxon>
        <taxon>Vibrionaceae</taxon>
        <taxon>Vibrio</taxon>
    </lineage>
</organism>
<evidence type="ECO:0000313" key="4">
    <source>
        <dbReference type="Proteomes" id="UP001156560"/>
    </source>
</evidence>
<evidence type="ECO:0000313" key="1">
    <source>
        <dbReference type="EMBL" id="MCC3807770.1"/>
    </source>
</evidence>
<protein>
    <submittedName>
        <fullName evidence="1">Uncharacterized protein</fullName>
    </submittedName>
</protein>
<dbReference type="Proteomes" id="UP001156560">
    <property type="component" value="Plasmid pHLD"/>
</dbReference>